<evidence type="ECO:0000256" key="1">
    <source>
        <dbReference type="SAM" id="Phobius"/>
    </source>
</evidence>
<accession>A0ABV7HPM1</accession>
<sequence length="79" mass="8606">MRFIPAPPPEALKTCQRCNLQSPEKTSECTHCAGLSDAELKDYLKRHQGQAEASSKLGQYFALAAALIFTLLVLSILGN</sequence>
<proteinExistence type="predicted"/>
<keyword evidence="1" id="KW-0812">Transmembrane</keyword>
<dbReference type="RefSeq" id="WP_339617108.1">
    <property type="nucleotide sequence ID" value="NZ_AP031500.1"/>
</dbReference>
<dbReference type="Proteomes" id="UP001595548">
    <property type="component" value="Unassembled WGS sequence"/>
</dbReference>
<keyword evidence="3" id="KW-1185">Reference proteome</keyword>
<keyword evidence="1" id="KW-0472">Membrane</keyword>
<protein>
    <submittedName>
        <fullName evidence="2">Uncharacterized protein</fullName>
    </submittedName>
</protein>
<dbReference type="EMBL" id="JBHRTL010000007">
    <property type="protein sequence ID" value="MFC3155849.1"/>
    <property type="molecule type" value="Genomic_DNA"/>
</dbReference>
<evidence type="ECO:0000313" key="2">
    <source>
        <dbReference type="EMBL" id="MFC3155849.1"/>
    </source>
</evidence>
<gene>
    <name evidence="2" type="ORF">ACFOEB_11610</name>
</gene>
<feature type="transmembrane region" description="Helical" evidence="1">
    <location>
        <begin position="60"/>
        <end position="78"/>
    </location>
</feature>
<reference evidence="3" key="1">
    <citation type="journal article" date="2019" name="Int. J. Syst. Evol. Microbiol.">
        <title>The Global Catalogue of Microorganisms (GCM) 10K type strain sequencing project: providing services to taxonomists for standard genome sequencing and annotation.</title>
        <authorList>
            <consortium name="The Broad Institute Genomics Platform"/>
            <consortium name="The Broad Institute Genome Sequencing Center for Infectious Disease"/>
            <person name="Wu L."/>
            <person name="Ma J."/>
        </authorList>
    </citation>
    <scope>NUCLEOTIDE SEQUENCE [LARGE SCALE GENOMIC DNA]</scope>
    <source>
        <strain evidence="3">KCTC 52141</strain>
    </source>
</reference>
<keyword evidence="1" id="KW-1133">Transmembrane helix</keyword>
<name>A0ABV7HPM1_9GAMM</name>
<comment type="caution">
    <text evidence="2">The sequence shown here is derived from an EMBL/GenBank/DDBJ whole genome shotgun (WGS) entry which is preliminary data.</text>
</comment>
<evidence type="ECO:0000313" key="3">
    <source>
        <dbReference type="Proteomes" id="UP001595548"/>
    </source>
</evidence>
<organism evidence="2 3">
    <name type="scientific">Gilvimarinus japonicus</name>
    <dbReference type="NCBI Taxonomy" id="1796469"/>
    <lineage>
        <taxon>Bacteria</taxon>
        <taxon>Pseudomonadati</taxon>
        <taxon>Pseudomonadota</taxon>
        <taxon>Gammaproteobacteria</taxon>
        <taxon>Cellvibrionales</taxon>
        <taxon>Cellvibrionaceae</taxon>
        <taxon>Gilvimarinus</taxon>
    </lineage>
</organism>